<proteinExistence type="predicted"/>
<protein>
    <recommendedName>
        <fullName evidence="1">KAP NTPase domain-containing protein</fullName>
    </recommendedName>
</protein>
<accession>A0A4V2NVC1</accession>
<dbReference type="Pfam" id="PF07693">
    <property type="entry name" value="KAP_NTPase"/>
    <property type="match status" value="1"/>
</dbReference>
<evidence type="ECO:0000313" key="3">
    <source>
        <dbReference type="Proteomes" id="UP000295443"/>
    </source>
</evidence>
<keyword evidence="3" id="KW-1185">Reference proteome</keyword>
<dbReference type="RefSeq" id="WP_131447890.1">
    <property type="nucleotide sequence ID" value="NZ_SJZB01000042.1"/>
</dbReference>
<comment type="caution">
    <text evidence="2">The sequence shown here is derived from an EMBL/GenBank/DDBJ whole genome shotgun (WGS) entry which is preliminary data.</text>
</comment>
<dbReference type="PANTHER" id="PTHR22674:SF6">
    <property type="entry name" value="NTPASE KAP FAMILY P-LOOP DOMAIN-CONTAINING PROTEIN 1"/>
    <property type="match status" value="1"/>
</dbReference>
<dbReference type="InterPro" id="IPR027417">
    <property type="entry name" value="P-loop_NTPase"/>
</dbReference>
<evidence type="ECO:0000259" key="1">
    <source>
        <dbReference type="Pfam" id="PF07693"/>
    </source>
</evidence>
<dbReference type="SUPFAM" id="SSF52540">
    <property type="entry name" value="P-loop containing nucleoside triphosphate hydrolases"/>
    <property type="match status" value="1"/>
</dbReference>
<dbReference type="InterPro" id="IPR052754">
    <property type="entry name" value="NTPase_KAP_P-loop"/>
</dbReference>
<organism evidence="2 3">
    <name type="scientific">Parasulfuritortus cantonensis</name>
    <dbReference type="NCBI Taxonomy" id="2528202"/>
    <lineage>
        <taxon>Bacteria</taxon>
        <taxon>Pseudomonadati</taxon>
        <taxon>Pseudomonadota</taxon>
        <taxon>Betaproteobacteria</taxon>
        <taxon>Nitrosomonadales</taxon>
        <taxon>Thiobacillaceae</taxon>
        <taxon>Parasulfuritortus</taxon>
    </lineage>
</organism>
<dbReference type="EMBL" id="SJZB01000042">
    <property type="protein sequence ID" value="TCJ12946.1"/>
    <property type="molecule type" value="Genomic_DNA"/>
</dbReference>
<dbReference type="Proteomes" id="UP000295443">
    <property type="component" value="Unassembled WGS sequence"/>
</dbReference>
<gene>
    <name evidence="2" type="ORF">EZJ19_12025</name>
</gene>
<reference evidence="2 3" key="1">
    <citation type="submission" date="2019-03" db="EMBL/GenBank/DDBJ databases">
        <title>Genome sequence of Thiobacillaceae bacterium LSR1, a sulfur-oxidizing bacterium isolated from freshwater sediment.</title>
        <authorList>
            <person name="Li S."/>
        </authorList>
    </citation>
    <scope>NUCLEOTIDE SEQUENCE [LARGE SCALE GENOMIC DNA]</scope>
    <source>
        <strain evidence="2 3">LSR1</strain>
    </source>
</reference>
<dbReference type="AlphaFoldDB" id="A0A4V2NVC1"/>
<name>A0A4V2NVC1_9PROT</name>
<dbReference type="InterPro" id="IPR011646">
    <property type="entry name" value="KAP_P-loop"/>
</dbReference>
<dbReference type="Gene3D" id="3.40.50.300">
    <property type="entry name" value="P-loop containing nucleotide triphosphate hydrolases"/>
    <property type="match status" value="1"/>
</dbReference>
<feature type="domain" description="KAP NTPase" evidence="1">
    <location>
        <begin position="14"/>
        <end position="259"/>
    </location>
</feature>
<evidence type="ECO:0000313" key="2">
    <source>
        <dbReference type="EMBL" id="TCJ12946.1"/>
    </source>
</evidence>
<dbReference type="OrthoDB" id="88903at2"/>
<dbReference type="PANTHER" id="PTHR22674">
    <property type="entry name" value="NTPASE, KAP FAMILY P-LOOP DOMAIN-CONTAINING 1"/>
    <property type="match status" value="1"/>
</dbReference>
<sequence length="316" mass="34703">MKHDTPATQDEFGRRSFATQLARALSAPRQGAGGFVVALDGAWGSGKTTLLNWIKEDLEISTPAPVVLEFNPWRISGLDALIETYLIELATRLETPIHGEAIAKGAEVGQRIVNYLGMLRHLRHLKYVPSLGFLGNIAEGAADYAEQAKTACDAFLKDTRETFGNNRGIEGAKSAIEAALDELDCGVVVILDDLDRLNREEIRTIFQLIKSTADFRHITYLLAFDAGQVARALDEEGNVADGMQYLEKIIQATFRIPPCSRGRPTAIWTSRCGGYCTTLAGNFNRSKKPCGKRAFPWLPPFANSRAILFASPTIFV</sequence>